<feature type="transmembrane region" description="Helical" evidence="1">
    <location>
        <begin position="222"/>
        <end position="244"/>
    </location>
</feature>
<feature type="transmembrane region" description="Helical" evidence="1">
    <location>
        <begin position="319"/>
        <end position="339"/>
    </location>
</feature>
<dbReference type="InterPro" id="IPR002656">
    <property type="entry name" value="Acyl_transf_3_dom"/>
</dbReference>
<dbReference type="GO" id="GO:0016020">
    <property type="term" value="C:membrane"/>
    <property type="evidence" value="ECO:0007669"/>
    <property type="project" value="TreeGrafter"/>
</dbReference>
<evidence type="ECO:0000256" key="1">
    <source>
        <dbReference type="SAM" id="Phobius"/>
    </source>
</evidence>
<comment type="caution">
    <text evidence="3">The sequence shown here is derived from an EMBL/GenBank/DDBJ whole genome shotgun (WGS) entry which is preliminary data.</text>
</comment>
<keyword evidence="3" id="KW-0808">Transferase</keyword>
<protein>
    <submittedName>
        <fullName evidence="3">Acyltransferase</fullName>
    </submittedName>
</protein>
<feature type="transmembrane region" description="Helical" evidence="1">
    <location>
        <begin position="103"/>
        <end position="122"/>
    </location>
</feature>
<reference evidence="3" key="1">
    <citation type="journal article" date="2018" name="Genome Biol.">
        <title>SKESA: strategic k-mer extension for scrupulous assemblies.</title>
        <authorList>
            <person name="Souvorov A."/>
            <person name="Agarwala R."/>
            <person name="Lipman D.J."/>
        </authorList>
    </citation>
    <scope>NUCLEOTIDE SEQUENCE</scope>
    <source>
        <strain evidence="3">3940-62</strain>
    </source>
</reference>
<feature type="transmembrane region" description="Helical" evidence="1">
    <location>
        <begin position="345"/>
        <end position="362"/>
    </location>
</feature>
<feature type="transmembrane region" description="Helical" evidence="1">
    <location>
        <begin position="251"/>
        <end position="272"/>
    </location>
</feature>
<feature type="transmembrane region" description="Helical" evidence="1">
    <location>
        <begin position="157"/>
        <end position="180"/>
    </location>
</feature>
<keyword evidence="1" id="KW-1133">Transmembrane helix</keyword>
<dbReference type="AlphaFoldDB" id="A0A701ULH8"/>
<evidence type="ECO:0000259" key="2">
    <source>
        <dbReference type="Pfam" id="PF01757"/>
    </source>
</evidence>
<feature type="transmembrane region" description="Helical" evidence="1">
    <location>
        <begin position="7"/>
        <end position="29"/>
    </location>
</feature>
<feature type="transmembrane region" description="Helical" evidence="1">
    <location>
        <begin position="60"/>
        <end position="82"/>
    </location>
</feature>
<dbReference type="PANTHER" id="PTHR23028">
    <property type="entry name" value="ACETYLTRANSFERASE"/>
    <property type="match status" value="1"/>
</dbReference>
<keyword evidence="1" id="KW-0812">Transmembrane</keyword>
<feature type="transmembrane region" description="Helical" evidence="1">
    <location>
        <begin position="278"/>
        <end position="299"/>
    </location>
</feature>
<evidence type="ECO:0000313" key="3">
    <source>
        <dbReference type="EMBL" id="HAC6517137.1"/>
    </source>
</evidence>
<dbReference type="EMBL" id="DAAMGA010000031">
    <property type="protein sequence ID" value="HAC6517137.1"/>
    <property type="molecule type" value="Genomic_DNA"/>
</dbReference>
<proteinExistence type="predicted"/>
<sequence length="383" mass="44186">MENKYLFAHYLRGLAAISVVIAHYGTAFFNSNDVLAPLVNAPQVKDRTYPWIIGFIPQDFPGFLGVFGVTIFFIISGFVIPLSIEKYNIKTFLLKRFFRLYPTYFFIFSLNMLVAFIGYCVFKKNGVEYVYSNYDIFTSYFIGLNTYISGSNWLDPVAWTLAIEITFYIISSLFFNLSFLYKKEKKISSSDIITLSLLNYTICLVLSKYYNELSLLLPYLNIGTVIKSLHLMSFILFGTSFFLFTQKRIKVKSLITLLAGQYFSFLYISMKIVPQGQYIPILLTFSWLAISILAFSICISTSHNFKKNSVAEFMSNISYPLYLCHSYIGYLIISIVIYYDLMPRSLAILIPMPIALLIAYYVHKHIETKSYMIADKILVKINK</sequence>
<dbReference type="InterPro" id="IPR050879">
    <property type="entry name" value="Acyltransferase_3"/>
</dbReference>
<accession>A0A701ULH8</accession>
<dbReference type="GO" id="GO:0016747">
    <property type="term" value="F:acyltransferase activity, transferring groups other than amino-acyl groups"/>
    <property type="evidence" value="ECO:0007669"/>
    <property type="project" value="InterPro"/>
</dbReference>
<feature type="domain" description="Acyltransferase 3" evidence="2">
    <location>
        <begin position="9"/>
        <end position="361"/>
    </location>
</feature>
<keyword evidence="1" id="KW-0472">Membrane</keyword>
<feature type="transmembrane region" description="Helical" evidence="1">
    <location>
        <begin position="192"/>
        <end position="210"/>
    </location>
</feature>
<dbReference type="PANTHER" id="PTHR23028:SF53">
    <property type="entry name" value="ACYL_TRANSF_3 DOMAIN-CONTAINING PROTEIN"/>
    <property type="match status" value="1"/>
</dbReference>
<dbReference type="Pfam" id="PF01757">
    <property type="entry name" value="Acyl_transf_3"/>
    <property type="match status" value="1"/>
</dbReference>
<gene>
    <name evidence="3" type="ORF">G0C45_22750</name>
</gene>
<reference evidence="3" key="2">
    <citation type="submission" date="2018-07" db="EMBL/GenBank/DDBJ databases">
        <authorList>
            <consortium name="NCBI Pathogen Detection Project"/>
        </authorList>
    </citation>
    <scope>NUCLEOTIDE SEQUENCE</scope>
    <source>
        <strain evidence="3">3940-62</strain>
    </source>
</reference>
<name>A0A701ULH8_SALER</name>
<keyword evidence="3" id="KW-0012">Acyltransferase</keyword>
<dbReference type="GO" id="GO:0000271">
    <property type="term" value="P:polysaccharide biosynthetic process"/>
    <property type="evidence" value="ECO:0007669"/>
    <property type="project" value="TreeGrafter"/>
</dbReference>
<organism evidence="3">
    <name type="scientific">Salmonella enterica subsp. salamae serovar 47:b:1,5</name>
    <dbReference type="NCBI Taxonomy" id="1967619"/>
    <lineage>
        <taxon>Bacteria</taxon>
        <taxon>Pseudomonadati</taxon>
        <taxon>Pseudomonadota</taxon>
        <taxon>Gammaproteobacteria</taxon>
        <taxon>Enterobacterales</taxon>
        <taxon>Enterobacteriaceae</taxon>
        <taxon>Salmonella</taxon>
    </lineage>
</organism>